<gene>
    <name evidence="1" type="ORF">IEQ34_001567</name>
</gene>
<protein>
    <submittedName>
        <fullName evidence="1">Uncharacterized protein</fullName>
    </submittedName>
</protein>
<dbReference type="AlphaFoldDB" id="A0AAV7H8A8"/>
<reference evidence="1 2" key="1">
    <citation type="journal article" date="2021" name="Hortic Res">
        <title>Chromosome-scale assembly of the Dendrobium chrysotoxum genome enhances the understanding of orchid evolution.</title>
        <authorList>
            <person name="Zhang Y."/>
            <person name="Zhang G.Q."/>
            <person name="Zhang D."/>
            <person name="Liu X.D."/>
            <person name="Xu X.Y."/>
            <person name="Sun W.H."/>
            <person name="Yu X."/>
            <person name="Zhu X."/>
            <person name="Wang Z.W."/>
            <person name="Zhao X."/>
            <person name="Zhong W.Y."/>
            <person name="Chen H."/>
            <person name="Yin W.L."/>
            <person name="Huang T."/>
            <person name="Niu S.C."/>
            <person name="Liu Z.J."/>
        </authorList>
    </citation>
    <scope>NUCLEOTIDE SEQUENCE [LARGE SCALE GENOMIC DNA]</scope>
    <source>
        <strain evidence="1">Lindl</strain>
    </source>
</reference>
<evidence type="ECO:0000313" key="1">
    <source>
        <dbReference type="EMBL" id="KAH0470009.1"/>
    </source>
</evidence>
<accession>A0AAV7H8A8</accession>
<dbReference type="EMBL" id="JAGFBR010000002">
    <property type="protein sequence ID" value="KAH0470009.1"/>
    <property type="molecule type" value="Genomic_DNA"/>
</dbReference>
<comment type="caution">
    <text evidence="1">The sequence shown here is derived from an EMBL/GenBank/DDBJ whole genome shotgun (WGS) entry which is preliminary data.</text>
</comment>
<name>A0AAV7H8A8_DENCH</name>
<evidence type="ECO:0000313" key="2">
    <source>
        <dbReference type="Proteomes" id="UP000775213"/>
    </source>
</evidence>
<sequence length="60" mass="6863">MINITTSILVVDTQLNSHKSYLVNKDTPTTGDNQCKNNYRVIVKWLTPFEDLNPNDLQTP</sequence>
<proteinExistence type="predicted"/>
<dbReference type="Proteomes" id="UP000775213">
    <property type="component" value="Unassembled WGS sequence"/>
</dbReference>
<keyword evidence="2" id="KW-1185">Reference proteome</keyword>
<organism evidence="1 2">
    <name type="scientific">Dendrobium chrysotoxum</name>
    <name type="common">Orchid</name>
    <dbReference type="NCBI Taxonomy" id="161865"/>
    <lineage>
        <taxon>Eukaryota</taxon>
        <taxon>Viridiplantae</taxon>
        <taxon>Streptophyta</taxon>
        <taxon>Embryophyta</taxon>
        <taxon>Tracheophyta</taxon>
        <taxon>Spermatophyta</taxon>
        <taxon>Magnoliopsida</taxon>
        <taxon>Liliopsida</taxon>
        <taxon>Asparagales</taxon>
        <taxon>Orchidaceae</taxon>
        <taxon>Epidendroideae</taxon>
        <taxon>Malaxideae</taxon>
        <taxon>Dendrobiinae</taxon>
        <taxon>Dendrobium</taxon>
    </lineage>
</organism>